<feature type="compositionally biased region" description="Polar residues" evidence="1">
    <location>
        <begin position="70"/>
        <end position="83"/>
    </location>
</feature>
<evidence type="ECO:0000313" key="2">
    <source>
        <dbReference type="EMBL" id="KAK9941030.1"/>
    </source>
</evidence>
<gene>
    <name evidence="2" type="ORF">M0R45_017659</name>
</gene>
<sequence>MPSSTTTIVAGSLLSSHCYHGLPELAHLTRSKLKKFPLKLDRSCLPLTSAYYHHRTMTSAMGRSQDKSIKASNSEVQLNSRQHGTLLCL</sequence>
<keyword evidence="3" id="KW-1185">Reference proteome</keyword>
<comment type="caution">
    <text evidence="2">The sequence shown here is derived from an EMBL/GenBank/DDBJ whole genome shotgun (WGS) entry which is preliminary data.</text>
</comment>
<dbReference type="AlphaFoldDB" id="A0AAW1XWD3"/>
<organism evidence="2 3">
    <name type="scientific">Rubus argutus</name>
    <name type="common">Southern blackberry</name>
    <dbReference type="NCBI Taxonomy" id="59490"/>
    <lineage>
        <taxon>Eukaryota</taxon>
        <taxon>Viridiplantae</taxon>
        <taxon>Streptophyta</taxon>
        <taxon>Embryophyta</taxon>
        <taxon>Tracheophyta</taxon>
        <taxon>Spermatophyta</taxon>
        <taxon>Magnoliopsida</taxon>
        <taxon>eudicotyledons</taxon>
        <taxon>Gunneridae</taxon>
        <taxon>Pentapetalae</taxon>
        <taxon>rosids</taxon>
        <taxon>fabids</taxon>
        <taxon>Rosales</taxon>
        <taxon>Rosaceae</taxon>
        <taxon>Rosoideae</taxon>
        <taxon>Rosoideae incertae sedis</taxon>
        <taxon>Rubus</taxon>
    </lineage>
</organism>
<evidence type="ECO:0000256" key="1">
    <source>
        <dbReference type="SAM" id="MobiDB-lite"/>
    </source>
</evidence>
<proteinExistence type="predicted"/>
<feature type="region of interest" description="Disordered" evidence="1">
    <location>
        <begin position="62"/>
        <end position="89"/>
    </location>
</feature>
<evidence type="ECO:0000313" key="3">
    <source>
        <dbReference type="Proteomes" id="UP001457282"/>
    </source>
</evidence>
<dbReference type="EMBL" id="JBEDUW010000003">
    <property type="protein sequence ID" value="KAK9941030.1"/>
    <property type="molecule type" value="Genomic_DNA"/>
</dbReference>
<accession>A0AAW1XWD3</accession>
<protein>
    <submittedName>
        <fullName evidence="2">Uncharacterized protein</fullName>
    </submittedName>
</protein>
<name>A0AAW1XWD3_RUBAR</name>
<dbReference type="Proteomes" id="UP001457282">
    <property type="component" value="Unassembled WGS sequence"/>
</dbReference>
<reference evidence="2 3" key="1">
    <citation type="journal article" date="2023" name="G3 (Bethesda)">
        <title>A chromosome-length genome assembly and annotation of blackberry (Rubus argutus, cv. 'Hillquist').</title>
        <authorList>
            <person name="Bruna T."/>
            <person name="Aryal R."/>
            <person name="Dudchenko O."/>
            <person name="Sargent D.J."/>
            <person name="Mead D."/>
            <person name="Buti M."/>
            <person name="Cavallini A."/>
            <person name="Hytonen T."/>
            <person name="Andres J."/>
            <person name="Pham M."/>
            <person name="Weisz D."/>
            <person name="Mascagni F."/>
            <person name="Usai G."/>
            <person name="Natali L."/>
            <person name="Bassil N."/>
            <person name="Fernandez G.E."/>
            <person name="Lomsadze A."/>
            <person name="Armour M."/>
            <person name="Olukolu B."/>
            <person name="Poorten T."/>
            <person name="Britton C."/>
            <person name="Davik J."/>
            <person name="Ashrafi H."/>
            <person name="Aiden E.L."/>
            <person name="Borodovsky M."/>
            <person name="Worthington M."/>
        </authorList>
    </citation>
    <scope>NUCLEOTIDE SEQUENCE [LARGE SCALE GENOMIC DNA]</scope>
    <source>
        <strain evidence="2">PI 553951</strain>
    </source>
</reference>